<comment type="caution">
    <text evidence="2">The sequence shown here is derived from an EMBL/GenBank/DDBJ whole genome shotgun (WGS) entry which is preliminary data.</text>
</comment>
<evidence type="ECO:0008006" key="4">
    <source>
        <dbReference type="Google" id="ProtNLM"/>
    </source>
</evidence>
<dbReference type="AlphaFoldDB" id="A0A1Y2AHW5"/>
<protein>
    <recommendedName>
        <fullName evidence="4">Right handed beta helix domain-containing protein</fullName>
    </recommendedName>
</protein>
<evidence type="ECO:0000313" key="2">
    <source>
        <dbReference type="EMBL" id="ORY21870.1"/>
    </source>
</evidence>
<dbReference type="EMBL" id="MCOG01000257">
    <property type="protein sequence ID" value="ORY21870.1"/>
    <property type="molecule type" value="Genomic_DNA"/>
</dbReference>
<keyword evidence="1" id="KW-0812">Transmembrane</keyword>
<evidence type="ECO:0000313" key="3">
    <source>
        <dbReference type="Proteomes" id="UP000193920"/>
    </source>
</evidence>
<evidence type="ECO:0000256" key="1">
    <source>
        <dbReference type="SAM" id="Phobius"/>
    </source>
</evidence>
<organism evidence="2 3">
    <name type="scientific">Neocallimastix californiae</name>
    <dbReference type="NCBI Taxonomy" id="1754190"/>
    <lineage>
        <taxon>Eukaryota</taxon>
        <taxon>Fungi</taxon>
        <taxon>Fungi incertae sedis</taxon>
        <taxon>Chytridiomycota</taxon>
        <taxon>Chytridiomycota incertae sedis</taxon>
        <taxon>Neocallimastigomycetes</taxon>
        <taxon>Neocallimastigales</taxon>
        <taxon>Neocallimastigaceae</taxon>
        <taxon>Neocallimastix</taxon>
    </lineage>
</organism>
<reference evidence="2 3" key="1">
    <citation type="submission" date="2016-08" db="EMBL/GenBank/DDBJ databases">
        <title>A Parts List for Fungal Cellulosomes Revealed by Comparative Genomics.</title>
        <authorList>
            <consortium name="DOE Joint Genome Institute"/>
            <person name="Haitjema C.H."/>
            <person name="Gilmore S.P."/>
            <person name="Henske J.K."/>
            <person name="Solomon K.V."/>
            <person name="De Groot R."/>
            <person name="Kuo A."/>
            <person name="Mondo S.J."/>
            <person name="Salamov A.A."/>
            <person name="Labutti K."/>
            <person name="Zhao Z."/>
            <person name="Chiniquy J."/>
            <person name="Barry K."/>
            <person name="Brewer H.M."/>
            <person name="Purvine S.O."/>
            <person name="Wright A.T."/>
            <person name="Boxma B."/>
            <person name="Van Alen T."/>
            <person name="Hackstein J.H."/>
            <person name="Baker S.E."/>
            <person name="Grigoriev I.V."/>
            <person name="O'Malley M.A."/>
        </authorList>
    </citation>
    <scope>NUCLEOTIDE SEQUENCE [LARGE SCALE GENOMIC DNA]</scope>
    <source>
        <strain evidence="2 3">G1</strain>
    </source>
</reference>
<name>A0A1Y2AHW5_9FUNG</name>
<keyword evidence="3" id="KW-1185">Reference proteome</keyword>
<dbReference type="Proteomes" id="UP000193920">
    <property type="component" value="Unassembled WGS sequence"/>
</dbReference>
<gene>
    <name evidence="2" type="ORF">LY90DRAFT_676075</name>
</gene>
<keyword evidence="1" id="KW-0472">Membrane</keyword>
<sequence>MIILKIKFYYLPVLLILVFYFITEIYSYNIIVGQEETNIEEAAITSNKLIDSEYVYLIFDDDYYKVSKRGQNHFSIYKNLIFQSKNGTILDFQKSDKTTLYLEFGSSPIERKLIFENITFINFDYEKNFNSYLLGFYYLNSLNNFKIEFINCKFKNIKNLMVHTEAICTKLIQSSPQFVFNKCSFMLYYNIIILIH</sequence>
<proteinExistence type="predicted"/>
<feature type="transmembrane region" description="Helical" evidence="1">
    <location>
        <begin position="9"/>
        <end position="28"/>
    </location>
</feature>
<keyword evidence="1" id="KW-1133">Transmembrane helix</keyword>
<accession>A0A1Y2AHW5</accession>